<reference evidence="3" key="1">
    <citation type="journal article" date="2019" name="Int. J. Syst. Evol. Microbiol.">
        <title>The Global Catalogue of Microorganisms (GCM) 10K type strain sequencing project: providing services to taxonomists for standard genome sequencing and annotation.</title>
        <authorList>
            <consortium name="The Broad Institute Genomics Platform"/>
            <consortium name="The Broad Institute Genome Sequencing Center for Infectious Disease"/>
            <person name="Wu L."/>
            <person name="Ma J."/>
        </authorList>
    </citation>
    <scope>NUCLEOTIDE SEQUENCE [LARGE SCALE GENOMIC DNA]</scope>
    <source>
        <strain evidence="3">CCUG 50754</strain>
    </source>
</reference>
<name>A0ABW2ZMI0_9MICO</name>
<protein>
    <submittedName>
        <fullName evidence="2">Transposase</fullName>
    </submittedName>
</protein>
<feature type="compositionally biased region" description="Low complexity" evidence="1">
    <location>
        <begin position="249"/>
        <end position="264"/>
    </location>
</feature>
<keyword evidence="3" id="KW-1185">Reference proteome</keyword>
<comment type="caution">
    <text evidence="2">The sequence shown here is derived from an EMBL/GenBank/DDBJ whole genome shotgun (WGS) entry which is preliminary data.</text>
</comment>
<evidence type="ECO:0000256" key="1">
    <source>
        <dbReference type="SAM" id="MobiDB-lite"/>
    </source>
</evidence>
<dbReference type="Proteomes" id="UP001597042">
    <property type="component" value="Unassembled WGS sequence"/>
</dbReference>
<feature type="region of interest" description="Disordered" evidence="1">
    <location>
        <begin position="239"/>
        <end position="271"/>
    </location>
</feature>
<organism evidence="2 3">
    <name type="scientific">Microbacterium koreense</name>
    <dbReference type="NCBI Taxonomy" id="323761"/>
    <lineage>
        <taxon>Bacteria</taxon>
        <taxon>Bacillati</taxon>
        <taxon>Actinomycetota</taxon>
        <taxon>Actinomycetes</taxon>
        <taxon>Micrococcales</taxon>
        <taxon>Microbacteriaceae</taxon>
        <taxon>Microbacterium</taxon>
    </lineage>
</organism>
<dbReference type="EMBL" id="JBHTIM010000001">
    <property type="protein sequence ID" value="MFD0779766.1"/>
    <property type="molecule type" value="Genomic_DNA"/>
</dbReference>
<feature type="compositionally biased region" description="Basic and acidic residues" evidence="1">
    <location>
        <begin position="239"/>
        <end position="248"/>
    </location>
</feature>
<gene>
    <name evidence="2" type="ORF">ACFQZV_00450</name>
</gene>
<evidence type="ECO:0000313" key="2">
    <source>
        <dbReference type="EMBL" id="MFD0779766.1"/>
    </source>
</evidence>
<proteinExistence type="predicted"/>
<sequence length="271" mass="28704">MAGDLDAIAAELYVLPPDRFTAERNARARGGDAAAIRALRKPTVSAWAVNLLVQRGELAEAVQLSAAMREAQDDLDAAELSRLGRQRRALVAALAGHAAELADEAGAGISPAAREQIERTINAAVTDAAAAAAVLSGRLVKPLDGGDLDASVLAASVGGSVPGIVAPVRRDDLAERRVRKAAERAAREADQRAAAAARDLARAEARRERSRERVDHLRERVDELHAELERFEADARKAEAELDERTVEAEAASRAAADASQAAQKARRALD</sequence>
<evidence type="ECO:0000313" key="3">
    <source>
        <dbReference type="Proteomes" id="UP001597042"/>
    </source>
</evidence>
<dbReference type="RefSeq" id="WP_378783221.1">
    <property type="nucleotide sequence ID" value="NZ_JBHTIM010000001.1"/>
</dbReference>
<accession>A0ABW2ZMI0</accession>